<dbReference type="InterPro" id="IPR029044">
    <property type="entry name" value="Nucleotide-diphossugar_trans"/>
</dbReference>
<accession>A0A319E1X1</accession>
<dbReference type="SUPFAM" id="SSF53448">
    <property type="entry name" value="Nucleotide-diphospho-sugar transferases"/>
    <property type="match status" value="1"/>
</dbReference>
<dbReference type="InterPro" id="IPR002495">
    <property type="entry name" value="Glyco_trans_8"/>
</dbReference>
<dbReference type="VEuPathDB" id="FungiDB:BO82DRAFT_362016"/>
<keyword evidence="2" id="KW-1185">Reference proteome</keyword>
<proteinExistence type="predicted"/>
<dbReference type="Gene3D" id="3.90.550.10">
    <property type="entry name" value="Spore Coat Polysaccharide Biosynthesis Protein SpsA, Chain A"/>
    <property type="match status" value="1"/>
</dbReference>
<name>A0A319E1X1_9EURO</name>
<dbReference type="AlphaFoldDB" id="A0A319E1X1"/>
<organism evidence="1 2">
    <name type="scientific">Aspergillus uvarum CBS 121591</name>
    <dbReference type="NCBI Taxonomy" id="1448315"/>
    <lineage>
        <taxon>Eukaryota</taxon>
        <taxon>Fungi</taxon>
        <taxon>Dikarya</taxon>
        <taxon>Ascomycota</taxon>
        <taxon>Pezizomycotina</taxon>
        <taxon>Eurotiomycetes</taxon>
        <taxon>Eurotiomycetidae</taxon>
        <taxon>Eurotiales</taxon>
        <taxon>Aspergillaceae</taxon>
        <taxon>Aspergillus</taxon>
        <taxon>Aspergillus subgen. Circumdati</taxon>
    </lineage>
</organism>
<evidence type="ECO:0000313" key="1">
    <source>
        <dbReference type="EMBL" id="PYH85102.1"/>
    </source>
</evidence>
<protein>
    <submittedName>
        <fullName evidence="1">Glycosyl transferase family protein</fullName>
    </submittedName>
</protein>
<dbReference type="RefSeq" id="XP_025495302.1">
    <property type="nucleotide sequence ID" value="XM_025636835.1"/>
</dbReference>
<dbReference type="InterPro" id="IPR050587">
    <property type="entry name" value="GNT1/Glycosyltrans_8"/>
</dbReference>
<dbReference type="EMBL" id="KZ821681">
    <property type="protein sequence ID" value="PYH85102.1"/>
    <property type="molecule type" value="Genomic_DNA"/>
</dbReference>
<keyword evidence="1" id="KW-0808">Transferase</keyword>
<evidence type="ECO:0000313" key="2">
    <source>
        <dbReference type="Proteomes" id="UP000248340"/>
    </source>
</evidence>
<dbReference type="Pfam" id="PF01501">
    <property type="entry name" value="Glyco_transf_8"/>
    <property type="match status" value="1"/>
</dbReference>
<dbReference type="GO" id="GO:0016757">
    <property type="term" value="F:glycosyltransferase activity"/>
    <property type="evidence" value="ECO:0007669"/>
    <property type="project" value="InterPro"/>
</dbReference>
<dbReference type="PANTHER" id="PTHR11183">
    <property type="entry name" value="GLYCOGENIN SUBFAMILY MEMBER"/>
    <property type="match status" value="1"/>
</dbReference>
<dbReference type="Proteomes" id="UP000248340">
    <property type="component" value="Unassembled WGS sequence"/>
</dbReference>
<reference evidence="1 2" key="1">
    <citation type="submission" date="2016-12" db="EMBL/GenBank/DDBJ databases">
        <title>The genomes of Aspergillus section Nigri reveals drivers in fungal speciation.</title>
        <authorList>
            <consortium name="DOE Joint Genome Institute"/>
            <person name="Vesth T.C."/>
            <person name="Nybo J."/>
            <person name="Theobald S."/>
            <person name="Brandl J."/>
            <person name="Frisvad J.C."/>
            <person name="Nielsen K.F."/>
            <person name="Lyhne E.K."/>
            <person name="Kogle M.E."/>
            <person name="Kuo A."/>
            <person name="Riley R."/>
            <person name="Clum A."/>
            <person name="Nolan M."/>
            <person name="Lipzen A."/>
            <person name="Salamov A."/>
            <person name="Henrissat B."/>
            <person name="Wiebenga A."/>
            <person name="De Vries R.P."/>
            <person name="Grigoriev I.V."/>
            <person name="Mortensen U.H."/>
            <person name="Andersen M.R."/>
            <person name="Baker S.E."/>
        </authorList>
    </citation>
    <scope>NUCLEOTIDE SEQUENCE [LARGE SCALE GENOMIC DNA]</scope>
    <source>
        <strain evidence="1 2">CBS 121591</strain>
    </source>
</reference>
<dbReference type="GeneID" id="37139576"/>
<gene>
    <name evidence="1" type="ORF">BO82DRAFT_362016</name>
</gene>
<sequence length="331" mass="37271">MTTVTDPPQKVWASLITNLHYLPGLLTLAHSLHQTNTAYPFLALYTTSLPEEGIAALRARGIPSRLVPTITPAGTCTHEHDPRFAEAWKKLIVFSLEDYARIVLLDSDMLVRQNMDELMELPLDGETQILAASHACACNPLKKPHYPSDCSPYPSYQFDRSNHPIPIPATLTRNVGRTPQNCAYTAQRPFPDTAQTTGPDATAGVAMLNSGLLVVQPRQTDFVAVQTALRDTNRVKGYALADQELLSNVFRGRWRPLPYVYNALKPMRGVEGTHADLWRDGAVKNVHFIFAVKPWQMDREREEGDELVRWWWAVDDERRRGERARGVVDGY</sequence>
<dbReference type="STRING" id="1448315.A0A319E1X1"/>
<dbReference type="OrthoDB" id="2014201at2759"/>